<protein>
    <submittedName>
        <fullName evidence="2">Class I SAM-dependent methyltransferase</fullName>
    </submittedName>
</protein>
<dbReference type="EMBL" id="JAGGDJ010000001">
    <property type="protein sequence ID" value="MBO7742695.1"/>
    <property type="molecule type" value="Genomic_DNA"/>
</dbReference>
<dbReference type="Pfam" id="PF13649">
    <property type="entry name" value="Methyltransf_25"/>
    <property type="match status" value="1"/>
</dbReference>
<dbReference type="Proteomes" id="UP000670947">
    <property type="component" value="Unassembled WGS sequence"/>
</dbReference>
<sequence>MRKGRLFRAAPVILAPDPTVSASQTGENGPGVEVGSINRVKEENVLLQKSDLARAYDREAERRSNSVPAEWKRYERESFARLLRSEGKRTLLEIGSGPGTDGRYFQSRGLEVDCVDLSPEMVRHCREIGLRARVMDFYALDFDEEAFDAVYALNCLLHVPKRDIGGVLAGIRRVLKPNGLFFMGLYGGADAEGVWEQDAYEPKRFFASYTDDEVRARVRPYFGELAFRAIPVPGGGPHFQSLTLRRREDG</sequence>
<evidence type="ECO:0000313" key="3">
    <source>
        <dbReference type="Proteomes" id="UP000670947"/>
    </source>
</evidence>
<feature type="domain" description="Methyltransferase" evidence="1">
    <location>
        <begin position="92"/>
        <end position="179"/>
    </location>
</feature>
<dbReference type="CDD" id="cd02440">
    <property type="entry name" value="AdoMet_MTases"/>
    <property type="match status" value="1"/>
</dbReference>
<organism evidence="2 3">
    <name type="scientific">Paenibacillus artemisiicola</name>
    <dbReference type="NCBI Taxonomy" id="1172618"/>
    <lineage>
        <taxon>Bacteria</taxon>
        <taxon>Bacillati</taxon>
        <taxon>Bacillota</taxon>
        <taxon>Bacilli</taxon>
        <taxon>Bacillales</taxon>
        <taxon>Paenibacillaceae</taxon>
        <taxon>Paenibacillus</taxon>
    </lineage>
</organism>
<keyword evidence="2" id="KW-0808">Transferase</keyword>
<dbReference type="PANTHER" id="PTHR42912:SF93">
    <property type="entry name" value="N6-ADENOSINE-METHYLTRANSFERASE TMT1A"/>
    <property type="match status" value="1"/>
</dbReference>
<gene>
    <name evidence="2" type="ORF">I8J29_00710</name>
</gene>
<keyword evidence="2" id="KW-0489">Methyltransferase</keyword>
<accession>A0ABS3W308</accession>
<reference evidence="2 3" key="1">
    <citation type="submission" date="2021-03" db="EMBL/GenBank/DDBJ databases">
        <title>Paenibacillus artemisicola MWE-103 whole genome sequence.</title>
        <authorList>
            <person name="Ham Y.J."/>
        </authorList>
    </citation>
    <scope>NUCLEOTIDE SEQUENCE [LARGE SCALE GENOMIC DNA]</scope>
    <source>
        <strain evidence="2 3">MWE-103</strain>
    </source>
</reference>
<evidence type="ECO:0000313" key="2">
    <source>
        <dbReference type="EMBL" id="MBO7742695.1"/>
    </source>
</evidence>
<dbReference type="SUPFAM" id="SSF53335">
    <property type="entry name" value="S-adenosyl-L-methionine-dependent methyltransferases"/>
    <property type="match status" value="1"/>
</dbReference>
<keyword evidence="3" id="KW-1185">Reference proteome</keyword>
<dbReference type="GO" id="GO:0008168">
    <property type="term" value="F:methyltransferase activity"/>
    <property type="evidence" value="ECO:0007669"/>
    <property type="project" value="UniProtKB-KW"/>
</dbReference>
<dbReference type="InterPro" id="IPR041698">
    <property type="entry name" value="Methyltransf_25"/>
</dbReference>
<proteinExistence type="predicted"/>
<evidence type="ECO:0000259" key="1">
    <source>
        <dbReference type="Pfam" id="PF13649"/>
    </source>
</evidence>
<dbReference type="InterPro" id="IPR029063">
    <property type="entry name" value="SAM-dependent_MTases_sf"/>
</dbReference>
<dbReference type="PANTHER" id="PTHR42912">
    <property type="entry name" value="METHYLTRANSFERASE"/>
    <property type="match status" value="1"/>
</dbReference>
<dbReference type="Gene3D" id="3.40.50.150">
    <property type="entry name" value="Vaccinia Virus protein VP39"/>
    <property type="match status" value="1"/>
</dbReference>
<comment type="caution">
    <text evidence="2">The sequence shown here is derived from an EMBL/GenBank/DDBJ whole genome shotgun (WGS) entry which is preliminary data.</text>
</comment>
<dbReference type="GO" id="GO:0032259">
    <property type="term" value="P:methylation"/>
    <property type="evidence" value="ECO:0007669"/>
    <property type="project" value="UniProtKB-KW"/>
</dbReference>
<dbReference type="InterPro" id="IPR050508">
    <property type="entry name" value="Methyltransf_Superfamily"/>
</dbReference>
<name>A0ABS3W308_9BACL</name>